<comment type="caution">
    <text evidence="2">The sequence shown here is derived from an EMBL/GenBank/DDBJ whole genome shotgun (WGS) entry which is preliminary data.</text>
</comment>
<evidence type="ECO:0000313" key="2">
    <source>
        <dbReference type="EMBL" id="KKM24638.1"/>
    </source>
</evidence>
<name>A0A0F9KRA8_9ZZZZ</name>
<gene>
    <name evidence="2" type="ORF">LCGC14_1603110</name>
</gene>
<dbReference type="EMBL" id="LAZR01012884">
    <property type="protein sequence ID" value="KKM24638.1"/>
    <property type="molecule type" value="Genomic_DNA"/>
</dbReference>
<sequence>MTNEDYSVTTTVWKAIKYGLLYGIPALVETYLLGQPGIASITVGSILTAALNYIKQHRD</sequence>
<keyword evidence="1" id="KW-0812">Transmembrane</keyword>
<accession>A0A0F9KRA8</accession>
<feature type="transmembrane region" description="Helical" evidence="1">
    <location>
        <begin position="37"/>
        <end position="54"/>
    </location>
</feature>
<evidence type="ECO:0008006" key="3">
    <source>
        <dbReference type="Google" id="ProtNLM"/>
    </source>
</evidence>
<dbReference type="AlphaFoldDB" id="A0A0F9KRA8"/>
<protein>
    <recommendedName>
        <fullName evidence="3">Holin</fullName>
    </recommendedName>
</protein>
<keyword evidence="1" id="KW-0472">Membrane</keyword>
<organism evidence="2">
    <name type="scientific">marine sediment metagenome</name>
    <dbReference type="NCBI Taxonomy" id="412755"/>
    <lineage>
        <taxon>unclassified sequences</taxon>
        <taxon>metagenomes</taxon>
        <taxon>ecological metagenomes</taxon>
    </lineage>
</organism>
<keyword evidence="1" id="KW-1133">Transmembrane helix</keyword>
<reference evidence="2" key="1">
    <citation type="journal article" date="2015" name="Nature">
        <title>Complex archaea that bridge the gap between prokaryotes and eukaryotes.</title>
        <authorList>
            <person name="Spang A."/>
            <person name="Saw J.H."/>
            <person name="Jorgensen S.L."/>
            <person name="Zaremba-Niedzwiedzka K."/>
            <person name="Martijn J."/>
            <person name="Lind A.E."/>
            <person name="van Eijk R."/>
            <person name="Schleper C."/>
            <person name="Guy L."/>
            <person name="Ettema T.J."/>
        </authorList>
    </citation>
    <scope>NUCLEOTIDE SEQUENCE</scope>
</reference>
<proteinExistence type="predicted"/>
<evidence type="ECO:0000256" key="1">
    <source>
        <dbReference type="SAM" id="Phobius"/>
    </source>
</evidence>